<evidence type="ECO:0000313" key="1">
    <source>
        <dbReference type="EMBL" id="MDR6208135.1"/>
    </source>
</evidence>
<protein>
    <recommendedName>
        <fullName evidence="3">CN hydrolase domain-containing protein</fullName>
    </recommendedName>
</protein>
<accession>A0ABD5CSC6</accession>
<dbReference type="RefSeq" id="WP_310035594.1">
    <property type="nucleotide sequence ID" value="NZ_JAVIZN010000003.1"/>
</dbReference>
<proteinExistence type="predicted"/>
<reference evidence="1 2" key="1">
    <citation type="submission" date="2023-08" db="EMBL/GenBank/DDBJ databases">
        <title>Genome sequencing of plant associated microbes to promote plant fitness in Sorghum bicolor and Oryza sativa.</title>
        <authorList>
            <person name="Coleman-Derr D."/>
        </authorList>
    </citation>
    <scope>NUCLEOTIDE SEQUENCE [LARGE SCALE GENOMIC DNA]</scope>
    <source>
        <strain evidence="1 2">SLBN-33</strain>
    </source>
</reference>
<organism evidence="1 2">
    <name type="scientific">Paraburkholderia graminis</name>
    <dbReference type="NCBI Taxonomy" id="60548"/>
    <lineage>
        <taxon>Bacteria</taxon>
        <taxon>Pseudomonadati</taxon>
        <taxon>Pseudomonadota</taxon>
        <taxon>Betaproteobacteria</taxon>
        <taxon>Burkholderiales</taxon>
        <taxon>Burkholderiaceae</taxon>
        <taxon>Paraburkholderia</taxon>
    </lineage>
</organism>
<evidence type="ECO:0008006" key="3">
    <source>
        <dbReference type="Google" id="ProtNLM"/>
    </source>
</evidence>
<comment type="caution">
    <text evidence="1">The sequence shown here is derived from an EMBL/GenBank/DDBJ whole genome shotgun (WGS) entry which is preliminary data.</text>
</comment>
<dbReference type="AlphaFoldDB" id="A0ABD5CSC6"/>
<sequence length="584" mass="64342">MERTILDVVEELMPAGSHSGPQQQAADAEFNRLLQLIVPPSWPADVFAVAATIMELSGCYTEASLIGHHHLSHDAYLDEVMDAAVKWRTTGDCPQEVVDWWYDLLAVHGSTPLSKLTREIPYHRAIATLMRLLAVADEASAGVGWMPRDERETTKMTLRASLSFLDVDAAEGAKLPHVPHSLCERVPPFKATVLPKSLTPSVGCTVRSMSHHLALLPPSTVVKSEWVLPDNGISDGTMRLLVIPYPFRVDDESFVASGPVRNMAHSAKMQPYFTLNPTWLNGPRPVTADLIRDELIEPMVVQAISKFGEDAIDGVLFPECALTETLGDELLDVLARRPVAGLKFLITGTIGAAEPGTATFDGTAGHNRAKTMVFAPSQTTPEQRVLYGGAHSKHHRWALDKEQIKRYGLTGIPSPEPLKVWEHISVDDRRLPFLALRDDLCMTVLICEDLARADPAMPVIRSVGPNLVIALLMDGPQLAVRWPGRYATVLAEDPGSSVLSITSAGMVDRSNLRERSPARAVGLWRHDQGYNTELYLPAGHHGLVLTVKAKEDEQYSLDHRSDLRTTRQWKLETVTPLAVKADWL</sequence>
<dbReference type="EMBL" id="JAVIZN010000003">
    <property type="protein sequence ID" value="MDR6208135.1"/>
    <property type="molecule type" value="Genomic_DNA"/>
</dbReference>
<dbReference type="Proteomes" id="UP001245184">
    <property type="component" value="Unassembled WGS sequence"/>
</dbReference>
<name>A0ABD5CSC6_9BURK</name>
<evidence type="ECO:0000313" key="2">
    <source>
        <dbReference type="Proteomes" id="UP001245184"/>
    </source>
</evidence>
<gene>
    <name evidence="1" type="ORF">QF025_006936</name>
</gene>